<dbReference type="Pfam" id="PF02652">
    <property type="entry name" value="Lactate_perm"/>
    <property type="match status" value="1"/>
</dbReference>
<dbReference type="Proteomes" id="UP000199516">
    <property type="component" value="Unassembled WGS sequence"/>
</dbReference>
<evidence type="ECO:0000256" key="3">
    <source>
        <dbReference type="ARBA" id="ARBA00022448"/>
    </source>
</evidence>
<feature type="transmembrane region" description="Helical" evidence="8">
    <location>
        <begin position="236"/>
        <end position="256"/>
    </location>
</feature>
<comment type="function">
    <text evidence="8">Uptake of L-lactate across the membrane. Can also transport D-lactate and glycolate.</text>
</comment>
<keyword evidence="5 8" id="KW-0812">Transmembrane</keyword>
<dbReference type="InterPro" id="IPR003804">
    <property type="entry name" value="Lactate_perm"/>
</dbReference>
<evidence type="ECO:0000256" key="6">
    <source>
        <dbReference type="ARBA" id="ARBA00022989"/>
    </source>
</evidence>
<keyword evidence="7 8" id="KW-0472">Membrane</keyword>
<feature type="transmembrane region" description="Helical" evidence="8">
    <location>
        <begin position="323"/>
        <end position="348"/>
    </location>
</feature>
<accession>A0A1I2BCE5</accession>
<feature type="transmembrane region" description="Helical" evidence="8">
    <location>
        <begin position="31"/>
        <end position="49"/>
    </location>
</feature>
<feature type="transmembrane region" description="Helical" evidence="8">
    <location>
        <begin position="158"/>
        <end position="176"/>
    </location>
</feature>
<evidence type="ECO:0000256" key="5">
    <source>
        <dbReference type="ARBA" id="ARBA00022692"/>
    </source>
</evidence>
<feature type="transmembrane region" description="Helical" evidence="8">
    <location>
        <begin position="202"/>
        <end position="224"/>
    </location>
</feature>
<feature type="transmembrane region" description="Helical" evidence="8">
    <location>
        <begin position="129"/>
        <end position="151"/>
    </location>
</feature>
<feature type="transmembrane region" description="Helical" evidence="8">
    <location>
        <begin position="103"/>
        <end position="123"/>
    </location>
</feature>
<comment type="subcellular location">
    <subcellularLocation>
        <location evidence="1 8">Cell membrane</location>
        <topology evidence="1 8">Multi-pass membrane protein</topology>
    </subcellularLocation>
</comment>
<dbReference type="EMBL" id="FONT01000002">
    <property type="protein sequence ID" value="SFE53882.1"/>
    <property type="molecule type" value="Genomic_DNA"/>
</dbReference>
<evidence type="ECO:0000256" key="1">
    <source>
        <dbReference type="ARBA" id="ARBA00004651"/>
    </source>
</evidence>
<feature type="transmembrane region" description="Helical" evidence="8">
    <location>
        <begin position="537"/>
        <end position="557"/>
    </location>
</feature>
<dbReference type="GO" id="GO:0015129">
    <property type="term" value="F:lactate transmembrane transporter activity"/>
    <property type="evidence" value="ECO:0007669"/>
    <property type="project" value="UniProtKB-UniRule"/>
</dbReference>
<keyword evidence="6 8" id="KW-1133">Transmembrane helix</keyword>
<sequence length="604" mass="64359">MDLWMLCIIGIIPIAILFFFLVILRWTARTSMLLAFISVLFISMFVWKVPIDQVSAASVDGLTTVFSILYIVFGALLLLNTLKESGALGVIRQSITGVTQDRRIQVIILLWIFGAFLEGAAGYGSTGAVVGSILVALGFPAMSAALMVMIFQSTSVSFGAAGAPIWIGVSDGLGGGKNEEINSVLNVTSWDQFLLDMGEKVAIIHGSVGVLVPLFMVVLLCGFFGKNKSFKEGFGAWKFAIFGGVCVSVPYILSGMFLGPEFPSLFGGLLGLIPAIIAAKKGWFMPKDKVWQFGDKSNWEKDWIGVLEVEEEKIASFSTFKSWLPYIIMAALLFISNVSFLPVSSWLGNTTIEINNLFGTDISTGIDLLASPGTIFVTVSILTIWLHGIKWPTYKKALNSSVVTIGAAAASLIFAVPMVQVFLQSGGGAAGFESIPSTLASGLTFFAGNSWAFIAPVIGAMGAFLAGSNVFSNLMFSQFQVEMALSSNLTPAWIVALQSVGAAAGNMFSVHNVIMASAAVGLVGREGNIIRKVLIPATYYILMTGAIGYVILVGIGLNAGTLVISAVLGTIFIAIFVNRGYYKKEPYLDSKPGSANMYSKTGSK</sequence>
<comment type="similarity">
    <text evidence="2 8">Belongs to the lactate permease family.</text>
</comment>
<feature type="transmembrane region" description="Helical" evidence="8">
    <location>
        <begin position="401"/>
        <end position="423"/>
    </location>
</feature>
<dbReference type="GO" id="GO:0005886">
    <property type="term" value="C:plasma membrane"/>
    <property type="evidence" value="ECO:0007669"/>
    <property type="project" value="UniProtKB-SubCell"/>
</dbReference>
<dbReference type="PANTHER" id="PTHR30003">
    <property type="entry name" value="L-LACTATE PERMEASE"/>
    <property type="match status" value="1"/>
</dbReference>
<evidence type="ECO:0000256" key="4">
    <source>
        <dbReference type="ARBA" id="ARBA00022475"/>
    </source>
</evidence>
<keyword evidence="10" id="KW-1185">Reference proteome</keyword>
<proteinExistence type="inferred from homology"/>
<evidence type="ECO:0000313" key="9">
    <source>
        <dbReference type="EMBL" id="SFE53882.1"/>
    </source>
</evidence>
<dbReference type="GO" id="GO:0015295">
    <property type="term" value="F:solute:proton symporter activity"/>
    <property type="evidence" value="ECO:0007669"/>
    <property type="project" value="TreeGrafter"/>
</dbReference>
<evidence type="ECO:0000313" key="10">
    <source>
        <dbReference type="Proteomes" id="UP000199516"/>
    </source>
</evidence>
<keyword evidence="3 8" id="KW-0813">Transport</keyword>
<evidence type="ECO:0000256" key="7">
    <source>
        <dbReference type="ARBA" id="ARBA00023136"/>
    </source>
</evidence>
<evidence type="ECO:0000256" key="2">
    <source>
        <dbReference type="ARBA" id="ARBA00010100"/>
    </source>
</evidence>
<feature type="transmembrane region" description="Helical" evidence="8">
    <location>
        <begin position="6"/>
        <end position="24"/>
    </location>
</feature>
<feature type="transmembrane region" description="Helical" evidence="8">
    <location>
        <begin position="563"/>
        <end position="582"/>
    </location>
</feature>
<dbReference type="STRING" id="930128.SAMN05192532_102225"/>
<evidence type="ECO:0000256" key="8">
    <source>
        <dbReference type="RuleBase" id="RU365092"/>
    </source>
</evidence>
<comment type="caution">
    <text evidence="8">Lacks conserved residue(s) required for the propagation of feature annotation.</text>
</comment>
<dbReference type="AlphaFoldDB" id="A0A1I2BCE5"/>
<protein>
    <recommendedName>
        <fullName evidence="8">L-lactate permease</fullName>
    </recommendedName>
</protein>
<feature type="transmembrane region" description="Helical" evidence="8">
    <location>
        <begin position="61"/>
        <end position="82"/>
    </location>
</feature>
<reference evidence="9 10" key="1">
    <citation type="submission" date="2016-10" db="EMBL/GenBank/DDBJ databases">
        <authorList>
            <person name="de Groot N.N."/>
        </authorList>
    </citation>
    <scope>NUCLEOTIDE SEQUENCE [LARGE SCALE GENOMIC DNA]</scope>
    <source>
        <strain evidence="9 10">DSM 23995</strain>
    </source>
</reference>
<dbReference type="PANTHER" id="PTHR30003:SF0">
    <property type="entry name" value="GLYCOLATE PERMEASE GLCA-RELATED"/>
    <property type="match status" value="1"/>
</dbReference>
<name>A0A1I2BCE5_9BACI</name>
<feature type="transmembrane region" description="Helical" evidence="8">
    <location>
        <begin position="443"/>
        <end position="466"/>
    </location>
</feature>
<feature type="transmembrane region" description="Helical" evidence="8">
    <location>
        <begin position="368"/>
        <end position="389"/>
    </location>
</feature>
<gene>
    <name evidence="9" type="ORF">SAMN05192532_102225</name>
</gene>
<keyword evidence="4 8" id="KW-1003">Cell membrane</keyword>
<dbReference type="RefSeq" id="WP_177194706.1">
    <property type="nucleotide sequence ID" value="NZ_FONT01000002.1"/>
</dbReference>
<feature type="transmembrane region" description="Helical" evidence="8">
    <location>
        <begin position="262"/>
        <end position="279"/>
    </location>
</feature>
<organism evidence="9 10">
    <name type="scientific">Alteribacillus iranensis</name>
    <dbReference type="NCBI Taxonomy" id="930128"/>
    <lineage>
        <taxon>Bacteria</taxon>
        <taxon>Bacillati</taxon>
        <taxon>Bacillota</taxon>
        <taxon>Bacilli</taxon>
        <taxon>Bacillales</taxon>
        <taxon>Bacillaceae</taxon>
        <taxon>Alteribacillus</taxon>
    </lineage>
</organism>